<reference evidence="1" key="1">
    <citation type="submission" date="2022-11" db="EMBL/GenBank/DDBJ databases">
        <authorList>
            <person name="Hyden B.L."/>
            <person name="Feng K."/>
            <person name="Yates T."/>
            <person name="Jawdy S."/>
            <person name="Smart L.B."/>
            <person name="Muchero W."/>
        </authorList>
    </citation>
    <scope>NUCLEOTIDE SEQUENCE</scope>
    <source>
        <tissue evidence="1">Shoot tip</tissue>
    </source>
</reference>
<dbReference type="EMBL" id="JAPFFL010000001">
    <property type="protein sequence ID" value="KAJ6750612.1"/>
    <property type="molecule type" value="Genomic_DNA"/>
</dbReference>
<comment type="caution">
    <text evidence="1">The sequence shown here is derived from an EMBL/GenBank/DDBJ whole genome shotgun (WGS) entry which is preliminary data.</text>
</comment>
<sequence length="111" mass="12412">MTVQVLVIGRSFRGLVCDDRRIQGRNPIFLFFSPSLSWPCLVKSKTGRGASHSRSNGWNGSIAGSLVWIRERLSRDQSSINVPSYVAEECTTSNRTKRAGNFQDKPYISFG</sequence>
<proteinExistence type="predicted"/>
<accession>A0A9Q0ZXW7</accession>
<dbReference type="Proteomes" id="UP001151529">
    <property type="component" value="Chromosome 16"/>
</dbReference>
<protein>
    <submittedName>
        <fullName evidence="1">Uncharacterized protein</fullName>
    </submittedName>
</protein>
<gene>
    <name evidence="1" type="ORF">OIU85_001175</name>
</gene>
<reference evidence="1" key="2">
    <citation type="journal article" date="2023" name="Int. J. Mol. Sci.">
        <title>De Novo Assembly and Annotation of 11 Diverse Shrub Willow (Salix) Genomes Reveals Novel Gene Organization in Sex-Linked Regions.</title>
        <authorList>
            <person name="Hyden B."/>
            <person name="Feng K."/>
            <person name="Yates T.B."/>
            <person name="Jawdy S."/>
            <person name="Cereghino C."/>
            <person name="Smart L.B."/>
            <person name="Muchero W."/>
        </authorList>
    </citation>
    <scope>NUCLEOTIDE SEQUENCE [LARGE SCALE GENOMIC DNA]</scope>
    <source>
        <tissue evidence="1">Shoot tip</tissue>
    </source>
</reference>
<organism evidence="1 2">
    <name type="scientific">Salix viminalis</name>
    <name type="common">Common osier</name>
    <name type="synonym">Basket willow</name>
    <dbReference type="NCBI Taxonomy" id="40686"/>
    <lineage>
        <taxon>Eukaryota</taxon>
        <taxon>Viridiplantae</taxon>
        <taxon>Streptophyta</taxon>
        <taxon>Embryophyta</taxon>
        <taxon>Tracheophyta</taxon>
        <taxon>Spermatophyta</taxon>
        <taxon>Magnoliopsida</taxon>
        <taxon>eudicotyledons</taxon>
        <taxon>Gunneridae</taxon>
        <taxon>Pentapetalae</taxon>
        <taxon>rosids</taxon>
        <taxon>fabids</taxon>
        <taxon>Malpighiales</taxon>
        <taxon>Salicaceae</taxon>
        <taxon>Saliceae</taxon>
        <taxon>Salix</taxon>
    </lineage>
</organism>
<dbReference type="AlphaFoldDB" id="A0A9Q0ZXW7"/>
<keyword evidence="2" id="KW-1185">Reference proteome</keyword>
<evidence type="ECO:0000313" key="1">
    <source>
        <dbReference type="EMBL" id="KAJ6750612.1"/>
    </source>
</evidence>
<name>A0A9Q0ZXW7_SALVM</name>
<evidence type="ECO:0000313" key="2">
    <source>
        <dbReference type="Proteomes" id="UP001151529"/>
    </source>
</evidence>